<dbReference type="SMART" id="SM00368">
    <property type="entry name" value="LRR_RI"/>
    <property type="match status" value="7"/>
</dbReference>
<dbReference type="Pfam" id="PF00560">
    <property type="entry name" value="LRR_1"/>
    <property type="match status" value="1"/>
</dbReference>
<reference evidence="2 3" key="1">
    <citation type="journal article" date="2015" name="Genome Biol. Evol.">
        <title>Phylogenomic analyses indicate that early fungi evolved digesting cell walls of algal ancestors of land plants.</title>
        <authorList>
            <person name="Chang Y."/>
            <person name="Wang S."/>
            <person name="Sekimoto S."/>
            <person name="Aerts A.L."/>
            <person name="Choi C."/>
            <person name="Clum A."/>
            <person name="LaButti K.M."/>
            <person name="Lindquist E.A."/>
            <person name="Yee Ngan C."/>
            <person name="Ohm R.A."/>
            <person name="Salamov A.A."/>
            <person name="Grigoriev I.V."/>
            <person name="Spatafora J.W."/>
            <person name="Berbee M.L."/>
        </authorList>
    </citation>
    <scope>NUCLEOTIDE SEQUENCE [LARGE SCALE GENOMIC DNA]</scope>
    <source>
        <strain evidence="2 3">NRRL 28638</strain>
    </source>
</reference>
<dbReference type="Gene3D" id="3.80.10.10">
    <property type="entry name" value="Ribonuclease Inhibitor"/>
    <property type="match status" value="3"/>
</dbReference>
<dbReference type="InterPro" id="IPR032675">
    <property type="entry name" value="LRR_dom_sf"/>
</dbReference>
<feature type="compositionally biased region" description="Polar residues" evidence="1">
    <location>
        <begin position="83"/>
        <end position="102"/>
    </location>
</feature>
<organism evidence="2 3">
    <name type="scientific">Conidiobolus coronatus (strain ATCC 28846 / CBS 209.66 / NRRL 28638)</name>
    <name type="common">Delacroixia coronata</name>
    <dbReference type="NCBI Taxonomy" id="796925"/>
    <lineage>
        <taxon>Eukaryota</taxon>
        <taxon>Fungi</taxon>
        <taxon>Fungi incertae sedis</taxon>
        <taxon>Zoopagomycota</taxon>
        <taxon>Entomophthoromycotina</taxon>
        <taxon>Entomophthoromycetes</taxon>
        <taxon>Entomophthorales</taxon>
        <taxon>Ancylistaceae</taxon>
        <taxon>Conidiobolus</taxon>
    </lineage>
</organism>
<dbReference type="OrthoDB" id="120976at2759"/>
<protein>
    <submittedName>
        <fullName evidence="2">RNI-like protein</fullName>
    </submittedName>
</protein>
<dbReference type="EMBL" id="KQ964587">
    <property type="protein sequence ID" value="KXN68235.1"/>
    <property type="molecule type" value="Genomic_DNA"/>
</dbReference>
<evidence type="ECO:0000256" key="1">
    <source>
        <dbReference type="SAM" id="MobiDB-lite"/>
    </source>
</evidence>
<dbReference type="Pfam" id="PF13516">
    <property type="entry name" value="LRR_6"/>
    <property type="match status" value="2"/>
</dbReference>
<sequence length="771" mass="85021">MAHSSNSSNIEPNADILSIDPTIVPEAPIKTLEAKDITQEPLILNNDKQLIEDESTLVSNSEEETASPNETSEIKDTVDSEEQNSAQLPLSSVEQSDNLPSEDSTKVYLEPTDYSATDSSVQLFESPTIAPEALIEPVSNLSIKEIKNNARKPLISPPPPPSPSGYNRLPHLRAKSVPSTALSTSNSSSPVGFFHPPETPNNEETKTPPRGILKPAVQPASFSKRSSILWKQQKDKIFGKIGLFGKVEEEMPNTTSTIADPTHPLHSKRLKRVRFSVPLLSTNYIVPNSCRVMIPAPENTKQYTHKDILNWYMSICYSVGELPNETLVKLFIEGVAQPSITHINLVGHPLTQMSLIPVIDIFPLLPQLTKLELDDCQLDDNCLKVLSNGLLIMDSVSYLSLANNPKVTLQGIQYLSIYLANTKRLLYLDFSFIQLNKSSVHYLFSSIKDQVPNTIGSPKNNLTKGLLDTESFSLELSDIFSTDKVETSPKLDFDPKKSNHTLGLKYLKLNRCSMRSTELAALSQSVHESHLQQLSLCENKIGILSADAISELIRPKYPSTPPNLSPGSPSAIEPKLASLMTPQALYSHLTHLDLSKNELKSDGLIKICENLKHNTQLKSLNLSQNGITELGFIKLCEALKFNMGLKSLDLSHNPICGSNLDGFICLKSALAFNRTLKSLFLADIMMSSEDAIALAEVLPETKHLSRLDVSQNPDLELAGLMALSISIKLNYSITCLEVTIPPDQPEYSKLAQDMLNTCIRNTQLGDHFTIL</sequence>
<gene>
    <name evidence="2" type="ORF">CONCODRAFT_19108</name>
</gene>
<dbReference type="InterPro" id="IPR001611">
    <property type="entry name" value="Leu-rich_rpt"/>
</dbReference>
<feature type="compositionally biased region" description="Polar residues" evidence="1">
    <location>
        <begin position="1"/>
        <end position="11"/>
    </location>
</feature>
<dbReference type="PANTHER" id="PTHR24114">
    <property type="entry name" value="LEUCINE RICH REPEAT FAMILY PROTEIN"/>
    <property type="match status" value="1"/>
</dbReference>
<feature type="region of interest" description="Disordered" evidence="1">
    <location>
        <begin position="150"/>
        <end position="210"/>
    </location>
</feature>
<evidence type="ECO:0000313" key="3">
    <source>
        <dbReference type="Proteomes" id="UP000070444"/>
    </source>
</evidence>
<feature type="region of interest" description="Disordered" evidence="1">
    <location>
        <begin position="35"/>
        <end position="120"/>
    </location>
</feature>
<dbReference type="SUPFAM" id="SSF52047">
    <property type="entry name" value="RNI-like"/>
    <property type="match status" value="1"/>
</dbReference>
<dbReference type="PROSITE" id="PS51450">
    <property type="entry name" value="LRR"/>
    <property type="match status" value="2"/>
</dbReference>
<dbReference type="Proteomes" id="UP000070444">
    <property type="component" value="Unassembled WGS sequence"/>
</dbReference>
<dbReference type="PANTHER" id="PTHR24114:SF2">
    <property type="entry name" value="F-BOX DOMAIN-CONTAINING PROTEIN-RELATED"/>
    <property type="match status" value="1"/>
</dbReference>
<evidence type="ECO:0000313" key="2">
    <source>
        <dbReference type="EMBL" id="KXN68235.1"/>
    </source>
</evidence>
<dbReference type="AlphaFoldDB" id="A0A137NZL2"/>
<accession>A0A137NZL2</accession>
<feature type="compositionally biased region" description="Low complexity" evidence="1">
    <location>
        <begin position="176"/>
        <end position="191"/>
    </location>
</feature>
<keyword evidence="3" id="KW-1185">Reference proteome</keyword>
<feature type="compositionally biased region" description="Polar residues" evidence="1">
    <location>
        <begin position="56"/>
        <end position="71"/>
    </location>
</feature>
<feature type="region of interest" description="Disordered" evidence="1">
    <location>
        <begin position="1"/>
        <end position="21"/>
    </location>
</feature>
<name>A0A137NZL2_CONC2</name>
<proteinExistence type="predicted"/>
<dbReference type="InterPro" id="IPR052394">
    <property type="entry name" value="LRR-containing"/>
</dbReference>